<dbReference type="SUPFAM" id="SSF89447">
    <property type="entry name" value="AbrB/MazE/MraZ-like"/>
    <property type="match status" value="2"/>
</dbReference>
<dbReference type="GO" id="GO:0003677">
    <property type="term" value="F:DNA binding"/>
    <property type="evidence" value="ECO:0007669"/>
    <property type="project" value="UniProtKB-KW"/>
</dbReference>
<organism evidence="1 2">
    <name type="scientific">Rossellomorea vietnamensis</name>
    <dbReference type="NCBI Taxonomy" id="218284"/>
    <lineage>
        <taxon>Bacteria</taxon>
        <taxon>Bacillati</taxon>
        <taxon>Bacillota</taxon>
        <taxon>Bacilli</taxon>
        <taxon>Bacillales</taxon>
        <taxon>Bacillaceae</taxon>
        <taxon>Rossellomorea</taxon>
    </lineage>
</organism>
<evidence type="ECO:0000313" key="1">
    <source>
        <dbReference type="EMBL" id="TYR99355.1"/>
    </source>
</evidence>
<keyword evidence="1" id="KW-0238">DNA-binding</keyword>
<dbReference type="InterPro" id="IPR037914">
    <property type="entry name" value="SpoVT-AbrB_sf"/>
</dbReference>
<dbReference type="EMBL" id="VTEG01000006">
    <property type="protein sequence ID" value="TYR99355.1"/>
    <property type="molecule type" value="Genomic_DNA"/>
</dbReference>
<dbReference type="AlphaFoldDB" id="A0A5D4MEA1"/>
<comment type="caution">
    <text evidence="1">The sequence shown here is derived from an EMBL/GenBank/DDBJ whole genome shotgun (WGS) entry which is preliminary data.</text>
</comment>
<reference evidence="1 2" key="1">
    <citation type="submission" date="2019-08" db="EMBL/GenBank/DDBJ databases">
        <title>Bacillus genomes from the desert of Cuatro Cienegas, Coahuila.</title>
        <authorList>
            <person name="Olmedo-Alvarez G."/>
        </authorList>
    </citation>
    <scope>NUCLEOTIDE SEQUENCE [LARGE SCALE GENOMIC DNA]</scope>
    <source>
        <strain evidence="1 2">CH128b_4D</strain>
    </source>
</reference>
<accession>A0A5D4MEA1</accession>
<protein>
    <submittedName>
        <fullName evidence="1">AbrB/MazE/SpoVT family DNA-binding domain-containing protein</fullName>
    </submittedName>
</protein>
<dbReference type="RefSeq" id="WP_148953927.1">
    <property type="nucleotide sequence ID" value="NZ_VTEG01000006.1"/>
</dbReference>
<gene>
    <name evidence="1" type="ORF">FZC84_11430</name>
</gene>
<sequence>MEKYKCREFTSTGNLFLPSKWGKEFHIEFGTKVDIEYDSEVIYIRKANPNSTCNKRLVSEKNTVLIPKEIRDNANISTEKEYCLYIDKRNKQFVIAIQEEAS</sequence>
<proteinExistence type="predicted"/>
<evidence type="ECO:0000313" key="2">
    <source>
        <dbReference type="Proteomes" id="UP000325182"/>
    </source>
</evidence>
<name>A0A5D4MEA1_9BACI</name>
<dbReference type="Proteomes" id="UP000325182">
    <property type="component" value="Unassembled WGS sequence"/>
</dbReference>